<evidence type="ECO:0000256" key="3">
    <source>
        <dbReference type="ARBA" id="ARBA00022840"/>
    </source>
</evidence>
<dbReference type="Pfam" id="PF08245">
    <property type="entry name" value="Mur_ligase_M"/>
    <property type="match status" value="1"/>
</dbReference>
<sequence length="469" mass="54302">MFQLIVNFITAYILGYYLITVLQWYNYKVKRIIFHFHKPLWHLIYFVVPVVTYIVAYKFFWIYLFFGLIPALALWSKRTKGLDITKRVKRFFLILGFLETLNLLFIYKLKINPGIGVLTVLILSMIIAEIIEYTLFIGYKKKAKERLNKINPTIIAITASYGKTSIKNFLYQLLNEDFKTYKTPRSVNTLKGIVLDINTKLPEDTQIYITEAGARERGDIREIVKFLENEYSILGKIGPQHIEYFKSLENIKKTKYEIFESPKLKKGFSYEKIDNDKVVAIKDKIKNVKSSLDGIEWDVEIDGEIHHFKAPILGEFNVINVTLAVFNALEFIKGIEKLKLKVLKLESVPHRLQKIEAGGKIIIDDSFNGNIEGMLKSFELVNDYKGRKIIVTPGILEGTKEMNEKLAKKINQVFDIAIITGETNRKILCSNITIEKIVLKNKKNLEKVLSEITKPSDLILFSNDFPEYL</sequence>
<dbReference type="OrthoDB" id="9801978at2"/>
<dbReference type="EC" id="6.3.2.10" evidence="6"/>
<dbReference type="SUPFAM" id="SSF53244">
    <property type="entry name" value="MurD-like peptide ligases, peptide-binding domain"/>
    <property type="match status" value="1"/>
</dbReference>
<dbReference type="Proteomes" id="UP000217944">
    <property type="component" value="Unassembled WGS sequence"/>
</dbReference>
<evidence type="ECO:0000259" key="5">
    <source>
        <dbReference type="Pfam" id="PF08245"/>
    </source>
</evidence>
<dbReference type="GO" id="GO:0047480">
    <property type="term" value="F:UDP-N-acetylmuramoyl-tripeptide-D-alanyl-D-alanine ligase activity"/>
    <property type="evidence" value="ECO:0007669"/>
    <property type="project" value="UniProtKB-EC"/>
</dbReference>
<dbReference type="PANTHER" id="PTHR43024">
    <property type="entry name" value="UDP-N-ACETYLMURAMOYL-TRIPEPTIDE--D-ALANYL-D-ALANINE LIGASE"/>
    <property type="match status" value="1"/>
</dbReference>
<organism evidence="6 7">
    <name type="scientific">Lebetimonas natsushimae</name>
    <dbReference type="NCBI Taxonomy" id="1936991"/>
    <lineage>
        <taxon>Bacteria</taxon>
        <taxon>Pseudomonadati</taxon>
        <taxon>Campylobacterota</taxon>
        <taxon>Epsilonproteobacteria</taxon>
        <taxon>Nautiliales</taxon>
        <taxon>Nautiliaceae</taxon>
        <taxon>Lebetimonas</taxon>
    </lineage>
</organism>
<dbReference type="EMBL" id="BDME01000006">
    <property type="protein sequence ID" value="GAX88257.1"/>
    <property type="molecule type" value="Genomic_DNA"/>
</dbReference>
<keyword evidence="4" id="KW-1133">Transmembrane helix</keyword>
<keyword evidence="1 6" id="KW-0436">Ligase</keyword>
<keyword evidence="4" id="KW-0812">Transmembrane</keyword>
<dbReference type="Gene3D" id="3.90.190.20">
    <property type="entry name" value="Mur ligase, C-terminal domain"/>
    <property type="match status" value="1"/>
</dbReference>
<proteinExistence type="predicted"/>
<dbReference type="SUPFAM" id="SSF53623">
    <property type="entry name" value="MurD-like peptide ligases, catalytic domain"/>
    <property type="match status" value="1"/>
</dbReference>
<feature type="transmembrane region" description="Helical" evidence="4">
    <location>
        <begin position="62"/>
        <end position="79"/>
    </location>
</feature>
<evidence type="ECO:0000256" key="2">
    <source>
        <dbReference type="ARBA" id="ARBA00022741"/>
    </source>
</evidence>
<protein>
    <submittedName>
        <fullName evidence="6">UDP-N-acetylmuramoyl-tripeptide--D-alanyl-D-alanine ligase</fullName>
        <ecNumber evidence="6">6.3.2.10</ecNumber>
    </submittedName>
</protein>
<feature type="transmembrane region" description="Helical" evidence="4">
    <location>
        <begin position="6"/>
        <end position="27"/>
    </location>
</feature>
<feature type="transmembrane region" description="Helical" evidence="4">
    <location>
        <begin position="39"/>
        <end position="56"/>
    </location>
</feature>
<feature type="transmembrane region" description="Helical" evidence="4">
    <location>
        <begin position="91"/>
        <end position="109"/>
    </location>
</feature>
<keyword evidence="7" id="KW-1185">Reference proteome</keyword>
<dbReference type="InterPro" id="IPR036565">
    <property type="entry name" value="Mur-like_cat_sf"/>
</dbReference>
<evidence type="ECO:0000256" key="1">
    <source>
        <dbReference type="ARBA" id="ARBA00022598"/>
    </source>
</evidence>
<dbReference type="GO" id="GO:0005524">
    <property type="term" value="F:ATP binding"/>
    <property type="evidence" value="ECO:0007669"/>
    <property type="project" value="UniProtKB-KW"/>
</dbReference>
<dbReference type="RefSeq" id="WP_096260081.1">
    <property type="nucleotide sequence ID" value="NZ_BDME01000006.1"/>
</dbReference>
<accession>A0A292YEJ0</accession>
<gene>
    <name evidence="6" type="ORF">LNAT_P1552</name>
</gene>
<comment type="caution">
    <text evidence="6">The sequence shown here is derived from an EMBL/GenBank/DDBJ whole genome shotgun (WGS) entry which is preliminary data.</text>
</comment>
<feature type="domain" description="Mur ligase central" evidence="5">
    <location>
        <begin position="157"/>
        <end position="325"/>
    </location>
</feature>
<keyword evidence="3" id="KW-0067">ATP-binding</keyword>
<reference evidence="6 7" key="1">
    <citation type="journal article" date="2017" name="Syst. Appl. Microbiol.">
        <title>Lebetimonas natsushimae sp. nov., a novel strictly anaerobic, moderately thermophilic chemoautotroph isolated from a deep-sea hydrothermal vent polychaete nest in the Mid-Okinawa Trough.</title>
        <authorList>
            <person name="Nagata R."/>
            <person name="Takaki Y."/>
            <person name="Tame A."/>
            <person name="Nunoura T."/>
            <person name="Muto H."/>
            <person name="Mino S."/>
            <person name="Sawayama S."/>
            <person name="Takai K."/>
            <person name="Nakagawa S."/>
        </authorList>
    </citation>
    <scope>NUCLEOTIDE SEQUENCE [LARGE SCALE GENOMIC DNA]</scope>
    <source>
        <strain evidence="6 7">HS1857</strain>
    </source>
</reference>
<dbReference type="PANTHER" id="PTHR43024:SF1">
    <property type="entry name" value="UDP-N-ACETYLMURAMOYL-TRIPEPTIDE--D-ALANYL-D-ALANINE LIGASE"/>
    <property type="match status" value="1"/>
</dbReference>
<evidence type="ECO:0000313" key="6">
    <source>
        <dbReference type="EMBL" id="GAX88257.1"/>
    </source>
</evidence>
<evidence type="ECO:0000313" key="7">
    <source>
        <dbReference type="Proteomes" id="UP000217944"/>
    </source>
</evidence>
<keyword evidence="4" id="KW-0472">Membrane</keyword>
<dbReference type="Gene3D" id="3.40.1190.10">
    <property type="entry name" value="Mur-like, catalytic domain"/>
    <property type="match status" value="1"/>
</dbReference>
<dbReference type="InterPro" id="IPR036615">
    <property type="entry name" value="Mur_ligase_C_dom_sf"/>
</dbReference>
<evidence type="ECO:0000256" key="4">
    <source>
        <dbReference type="SAM" id="Phobius"/>
    </source>
</evidence>
<name>A0A292YEJ0_9BACT</name>
<keyword evidence="2" id="KW-0547">Nucleotide-binding</keyword>
<dbReference type="InterPro" id="IPR051046">
    <property type="entry name" value="MurCDEF_CellWall_CoF430Synth"/>
</dbReference>
<feature type="transmembrane region" description="Helical" evidence="4">
    <location>
        <begin position="115"/>
        <end position="139"/>
    </location>
</feature>
<dbReference type="AlphaFoldDB" id="A0A292YEJ0"/>
<dbReference type="InterPro" id="IPR013221">
    <property type="entry name" value="Mur_ligase_cen"/>
</dbReference>